<dbReference type="AlphaFoldDB" id="A9RWC2"/>
<proteinExistence type="predicted"/>
<dbReference type="InterPro" id="IPR000782">
    <property type="entry name" value="FAS1_domain"/>
</dbReference>
<evidence type="ECO:0000313" key="4">
    <source>
        <dbReference type="EnsemblPlants" id="Pp3c10_22850V3.1"/>
    </source>
</evidence>
<evidence type="ECO:0000313" key="5">
    <source>
        <dbReference type="Proteomes" id="UP000006727"/>
    </source>
</evidence>
<organism evidence="3">
    <name type="scientific">Physcomitrium patens</name>
    <name type="common">Spreading-leaved earth moss</name>
    <name type="synonym">Physcomitrella patens</name>
    <dbReference type="NCBI Taxonomy" id="3218"/>
    <lineage>
        <taxon>Eukaryota</taxon>
        <taxon>Viridiplantae</taxon>
        <taxon>Streptophyta</taxon>
        <taxon>Embryophyta</taxon>
        <taxon>Bryophyta</taxon>
        <taxon>Bryophytina</taxon>
        <taxon>Bryopsida</taxon>
        <taxon>Funariidae</taxon>
        <taxon>Funariales</taxon>
        <taxon>Funariaceae</taxon>
        <taxon>Physcomitrium</taxon>
    </lineage>
</organism>
<dbReference type="RefSeq" id="XP_024386114.1">
    <property type="nucleotide sequence ID" value="XM_024530346.2"/>
</dbReference>
<gene>
    <name evidence="4" type="primary">LOC112287404</name>
    <name evidence="3" type="ORF">PHYPA_014269</name>
</gene>
<dbReference type="KEGG" id="ppp:112287404"/>
<dbReference type="EnsemblPlants" id="Pp3c10_22850V3.1">
    <property type="protein sequence ID" value="Pp3c10_22850V3.1"/>
    <property type="gene ID" value="Pp3c10_22850"/>
</dbReference>
<dbReference type="EMBL" id="ABEU02000010">
    <property type="protein sequence ID" value="PNR47149.1"/>
    <property type="molecule type" value="Genomic_DNA"/>
</dbReference>
<evidence type="ECO:0000313" key="3">
    <source>
        <dbReference type="EMBL" id="PNR47149.1"/>
    </source>
</evidence>
<feature type="signal peptide" evidence="1">
    <location>
        <begin position="1"/>
        <end position="26"/>
    </location>
</feature>
<sequence>MAYSMAVRSCVLAVMLVLAVAPGAYAAVEGCSTDLIQAMKNNPDLSIFVQVIDAADLEDRLSKTNNATLLAPRNDAFNGTNGLYPLLQANNLTLEQVTGDNNRAGSIILYHIIPGSPLTINQLSDNKVLSTGLYGATITVDKVNTGNTVRTNFIGRGSNATVTSADLRVCNNIVHIINRVLLPNTTLSAVPGYDDDTPTPGIGAASSLAIGTWVFALTGALAAALSM</sequence>
<dbReference type="SMR" id="A9RWC2"/>
<accession>A9RWC2</accession>
<dbReference type="InterPro" id="IPR036378">
    <property type="entry name" value="FAS1_dom_sf"/>
</dbReference>
<protein>
    <recommendedName>
        <fullName evidence="2">FAS1 domain-containing protein</fullName>
    </recommendedName>
</protein>
<dbReference type="Pfam" id="PF02469">
    <property type="entry name" value="Fasciclin"/>
    <property type="match status" value="1"/>
</dbReference>
<dbReference type="PANTHER" id="PTHR10900:SF77">
    <property type="entry name" value="FI19380P1"/>
    <property type="match status" value="1"/>
</dbReference>
<evidence type="ECO:0000259" key="2">
    <source>
        <dbReference type="PROSITE" id="PS50213"/>
    </source>
</evidence>
<name>A9RWC2_PHYPA</name>
<dbReference type="Gramene" id="Pp3c10_22850V3.1">
    <property type="protein sequence ID" value="Pp3c10_22850V3.1"/>
    <property type="gene ID" value="Pp3c10_22850"/>
</dbReference>
<reference evidence="3 5" key="2">
    <citation type="journal article" date="2018" name="Plant J.">
        <title>The Physcomitrella patens chromosome-scale assembly reveals moss genome structure and evolution.</title>
        <authorList>
            <person name="Lang D."/>
            <person name="Ullrich K.K."/>
            <person name="Murat F."/>
            <person name="Fuchs J."/>
            <person name="Jenkins J."/>
            <person name="Haas F.B."/>
            <person name="Piednoel M."/>
            <person name="Gundlach H."/>
            <person name="Van Bel M."/>
            <person name="Meyberg R."/>
            <person name="Vives C."/>
            <person name="Morata J."/>
            <person name="Symeonidi A."/>
            <person name="Hiss M."/>
            <person name="Muchero W."/>
            <person name="Kamisugi Y."/>
            <person name="Saleh O."/>
            <person name="Blanc G."/>
            <person name="Decker E.L."/>
            <person name="van Gessel N."/>
            <person name="Grimwood J."/>
            <person name="Hayes R.D."/>
            <person name="Graham S.W."/>
            <person name="Gunter L.E."/>
            <person name="McDaniel S.F."/>
            <person name="Hoernstein S.N.W."/>
            <person name="Larsson A."/>
            <person name="Li F.W."/>
            <person name="Perroud P.F."/>
            <person name="Phillips J."/>
            <person name="Ranjan P."/>
            <person name="Rokshar D.S."/>
            <person name="Rothfels C.J."/>
            <person name="Schneider L."/>
            <person name="Shu S."/>
            <person name="Stevenson D.W."/>
            <person name="Thummler F."/>
            <person name="Tillich M."/>
            <person name="Villarreal Aguilar J.C."/>
            <person name="Widiez T."/>
            <person name="Wong G.K."/>
            <person name="Wymore A."/>
            <person name="Zhang Y."/>
            <person name="Zimmer A.D."/>
            <person name="Quatrano R.S."/>
            <person name="Mayer K.F.X."/>
            <person name="Goodstein D."/>
            <person name="Casacuberta J.M."/>
            <person name="Vandepoele K."/>
            <person name="Reski R."/>
            <person name="Cuming A.C."/>
            <person name="Tuskan G.A."/>
            <person name="Maumus F."/>
            <person name="Salse J."/>
            <person name="Schmutz J."/>
            <person name="Rensing S.A."/>
        </authorList>
    </citation>
    <scope>NUCLEOTIDE SEQUENCE [LARGE SCALE GENOMIC DNA]</scope>
    <source>
        <strain evidence="4 5">cv. Gransden 2004</strain>
    </source>
</reference>
<dbReference type="SMART" id="SM00554">
    <property type="entry name" value="FAS1"/>
    <property type="match status" value="1"/>
</dbReference>
<dbReference type="GeneID" id="112287404"/>
<dbReference type="PANTHER" id="PTHR10900">
    <property type="entry name" value="PERIOSTIN-RELATED"/>
    <property type="match status" value="1"/>
</dbReference>
<dbReference type="PROSITE" id="PS50213">
    <property type="entry name" value="FAS1"/>
    <property type="match status" value="1"/>
</dbReference>
<keyword evidence="1" id="KW-0732">Signal</keyword>
<reference evidence="4" key="3">
    <citation type="submission" date="2020-12" db="UniProtKB">
        <authorList>
            <consortium name="EnsemblPlants"/>
        </authorList>
    </citation>
    <scope>IDENTIFICATION</scope>
</reference>
<reference evidence="3 5" key="1">
    <citation type="journal article" date="2008" name="Science">
        <title>The Physcomitrella genome reveals evolutionary insights into the conquest of land by plants.</title>
        <authorList>
            <person name="Rensing S."/>
            <person name="Lang D."/>
            <person name="Zimmer A."/>
            <person name="Terry A."/>
            <person name="Salamov A."/>
            <person name="Shapiro H."/>
            <person name="Nishiyama T."/>
            <person name="Perroud P.-F."/>
            <person name="Lindquist E."/>
            <person name="Kamisugi Y."/>
            <person name="Tanahashi T."/>
            <person name="Sakakibara K."/>
            <person name="Fujita T."/>
            <person name="Oishi K."/>
            <person name="Shin-I T."/>
            <person name="Kuroki Y."/>
            <person name="Toyoda A."/>
            <person name="Suzuki Y."/>
            <person name="Hashimoto A."/>
            <person name="Yamaguchi K."/>
            <person name="Sugano A."/>
            <person name="Kohara Y."/>
            <person name="Fujiyama A."/>
            <person name="Anterola A."/>
            <person name="Aoki S."/>
            <person name="Ashton N."/>
            <person name="Barbazuk W.B."/>
            <person name="Barker E."/>
            <person name="Bennetzen J."/>
            <person name="Bezanilla M."/>
            <person name="Blankenship R."/>
            <person name="Cho S.H."/>
            <person name="Dutcher S."/>
            <person name="Estelle M."/>
            <person name="Fawcett J.A."/>
            <person name="Gundlach H."/>
            <person name="Hanada K."/>
            <person name="Heyl A."/>
            <person name="Hicks K.A."/>
            <person name="Hugh J."/>
            <person name="Lohr M."/>
            <person name="Mayer K."/>
            <person name="Melkozernov A."/>
            <person name="Murata T."/>
            <person name="Nelson D."/>
            <person name="Pils B."/>
            <person name="Prigge M."/>
            <person name="Reiss B."/>
            <person name="Renner T."/>
            <person name="Rombauts S."/>
            <person name="Rushton P."/>
            <person name="Sanderfoot A."/>
            <person name="Schween G."/>
            <person name="Shiu S.-H."/>
            <person name="Stueber K."/>
            <person name="Theodoulou F.L."/>
            <person name="Tu H."/>
            <person name="Van de Peer Y."/>
            <person name="Verrier P.J."/>
            <person name="Waters E."/>
            <person name="Wood A."/>
            <person name="Yang L."/>
            <person name="Cove D."/>
            <person name="Cuming A."/>
            <person name="Hasebe M."/>
            <person name="Lucas S."/>
            <person name="Mishler D.B."/>
            <person name="Reski R."/>
            <person name="Grigoriev I."/>
            <person name="Quatrano R.S."/>
            <person name="Boore J.L."/>
        </authorList>
    </citation>
    <scope>NUCLEOTIDE SEQUENCE [LARGE SCALE GENOMIC DNA]</scope>
    <source>
        <strain evidence="4 5">cv. Gransden 2004</strain>
    </source>
</reference>
<feature type="domain" description="FAS1" evidence="2">
    <location>
        <begin position="32"/>
        <end position="181"/>
    </location>
</feature>
<dbReference type="InterPro" id="IPR050904">
    <property type="entry name" value="Adhesion/Biosynth-related"/>
</dbReference>
<dbReference type="Proteomes" id="UP000006727">
    <property type="component" value="Chromosome 10"/>
</dbReference>
<dbReference type="Gene3D" id="2.30.180.10">
    <property type="entry name" value="FAS1 domain"/>
    <property type="match status" value="1"/>
</dbReference>
<feature type="chain" id="PRO_5014297860" description="FAS1 domain-containing protein" evidence="1">
    <location>
        <begin position="27"/>
        <end position="227"/>
    </location>
</feature>
<dbReference type="SUPFAM" id="SSF82153">
    <property type="entry name" value="FAS1 domain"/>
    <property type="match status" value="1"/>
</dbReference>
<dbReference type="FunFam" id="2.30.180.10:FF:000047">
    <property type="entry name" value="Fasciclin-like protein"/>
    <property type="match status" value="1"/>
</dbReference>
<keyword evidence="5" id="KW-1185">Reference proteome</keyword>
<evidence type="ECO:0000256" key="1">
    <source>
        <dbReference type="SAM" id="SignalP"/>
    </source>
</evidence>